<sequence length="118" mass="12011">MRRLLRARNQVPAGCSGAAYPSPPCAPWRTLARALAFPPAWDVGVAVGREGPALNNAEGAGRDHMASTRGGAPRPARPPASLDPIRGILYSQHLAAGSDRAGGRAGRAQALAGPGSLA</sequence>
<evidence type="ECO:0000256" key="1">
    <source>
        <dbReference type="SAM" id="MobiDB-lite"/>
    </source>
</evidence>
<feature type="compositionally biased region" description="Low complexity" evidence="1">
    <location>
        <begin position="106"/>
        <end position="118"/>
    </location>
</feature>
<reference evidence="2 3" key="1">
    <citation type="submission" date="2023-05" db="EMBL/GenBank/DDBJ databases">
        <title>B98-5 Cell Line De Novo Hybrid Assembly: An Optical Mapping Approach.</title>
        <authorList>
            <person name="Kananen K."/>
            <person name="Auerbach J.A."/>
            <person name="Kautto E."/>
            <person name="Blachly J.S."/>
        </authorList>
    </citation>
    <scope>NUCLEOTIDE SEQUENCE [LARGE SCALE GENOMIC DNA]</scope>
    <source>
        <strain evidence="2">B95-8</strain>
        <tissue evidence="2">Cell line</tissue>
    </source>
</reference>
<evidence type="ECO:0000313" key="2">
    <source>
        <dbReference type="EMBL" id="KAK2086463.1"/>
    </source>
</evidence>
<proteinExistence type="predicted"/>
<dbReference type="Proteomes" id="UP001266305">
    <property type="component" value="Unassembled WGS sequence"/>
</dbReference>
<gene>
    <name evidence="2" type="ORF">P7K49_035888</name>
</gene>
<keyword evidence="3" id="KW-1185">Reference proteome</keyword>
<name>A0ABQ9TNY5_SAGOE</name>
<protein>
    <submittedName>
        <fullName evidence="2">Uncharacterized protein</fullName>
    </submittedName>
</protein>
<comment type="caution">
    <text evidence="2">The sequence shown here is derived from an EMBL/GenBank/DDBJ whole genome shotgun (WGS) entry which is preliminary data.</text>
</comment>
<evidence type="ECO:0000313" key="3">
    <source>
        <dbReference type="Proteomes" id="UP001266305"/>
    </source>
</evidence>
<accession>A0ABQ9TNY5</accession>
<feature type="region of interest" description="Disordered" evidence="1">
    <location>
        <begin position="54"/>
        <end position="83"/>
    </location>
</feature>
<feature type="region of interest" description="Disordered" evidence="1">
    <location>
        <begin position="99"/>
        <end position="118"/>
    </location>
</feature>
<dbReference type="EMBL" id="JASSZA010000020">
    <property type="protein sequence ID" value="KAK2086463.1"/>
    <property type="molecule type" value="Genomic_DNA"/>
</dbReference>
<organism evidence="2 3">
    <name type="scientific">Saguinus oedipus</name>
    <name type="common">Cotton-top tamarin</name>
    <name type="synonym">Oedipomidas oedipus</name>
    <dbReference type="NCBI Taxonomy" id="9490"/>
    <lineage>
        <taxon>Eukaryota</taxon>
        <taxon>Metazoa</taxon>
        <taxon>Chordata</taxon>
        <taxon>Craniata</taxon>
        <taxon>Vertebrata</taxon>
        <taxon>Euteleostomi</taxon>
        <taxon>Mammalia</taxon>
        <taxon>Eutheria</taxon>
        <taxon>Euarchontoglires</taxon>
        <taxon>Primates</taxon>
        <taxon>Haplorrhini</taxon>
        <taxon>Platyrrhini</taxon>
        <taxon>Cebidae</taxon>
        <taxon>Callitrichinae</taxon>
        <taxon>Saguinus</taxon>
    </lineage>
</organism>